<dbReference type="SUPFAM" id="SSF159270">
    <property type="entry name" value="YmcC-like"/>
    <property type="match status" value="1"/>
</dbReference>
<dbReference type="PROSITE" id="PS51257">
    <property type="entry name" value="PROKAR_LIPOPROTEIN"/>
    <property type="match status" value="1"/>
</dbReference>
<protein>
    <submittedName>
        <fullName evidence="1">YjbF family lipoprotein</fullName>
    </submittedName>
</protein>
<dbReference type="Pfam" id="PF11102">
    <property type="entry name" value="YjbF"/>
    <property type="match status" value="1"/>
</dbReference>
<dbReference type="InterPro" id="IPR021308">
    <property type="entry name" value="GfcB"/>
</dbReference>
<name>A0ABU5CZJ7_9ENTR</name>
<organism evidence="1 2">
    <name type="scientific">Enterobacter chinensis</name>
    <dbReference type="NCBI Taxonomy" id="3030997"/>
    <lineage>
        <taxon>Bacteria</taxon>
        <taxon>Pseudomonadati</taxon>
        <taxon>Pseudomonadota</taxon>
        <taxon>Gammaproteobacteria</taxon>
        <taxon>Enterobacterales</taxon>
        <taxon>Enterobacteriaceae</taxon>
        <taxon>Enterobacter</taxon>
    </lineage>
</organism>
<comment type="caution">
    <text evidence="1">The sequence shown here is derived from an EMBL/GenBank/DDBJ whole genome shotgun (WGS) entry which is preliminary data.</text>
</comment>
<keyword evidence="2" id="KW-1185">Reference proteome</keyword>
<evidence type="ECO:0000313" key="2">
    <source>
        <dbReference type="Proteomes" id="UP001270266"/>
    </source>
</evidence>
<evidence type="ECO:0000313" key="1">
    <source>
        <dbReference type="EMBL" id="MDY0417102.1"/>
    </source>
</evidence>
<dbReference type="EMBL" id="JARDVI010000002">
    <property type="protein sequence ID" value="MDY0417102.1"/>
    <property type="molecule type" value="Genomic_DNA"/>
</dbReference>
<dbReference type="Proteomes" id="UP001270266">
    <property type="component" value="Unassembled WGS sequence"/>
</dbReference>
<reference evidence="1 2" key="1">
    <citation type="submission" date="2023-02" db="EMBL/GenBank/DDBJ databases">
        <title>The draft genomes of Enterobacter strains.</title>
        <authorList>
            <person name="He Y."/>
            <person name="Feng Y."/>
            <person name="Zong Z."/>
        </authorList>
    </citation>
    <scope>NUCLEOTIDE SEQUENCE [LARGE SCALE GENOMIC DNA]</scope>
    <source>
        <strain evidence="1 2">170198</strain>
    </source>
</reference>
<gene>
    <name evidence="1" type="ORF">PYW49_05370</name>
</gene>
<dbReference type="InterPro" id="IPR023373">
    <property type="entry name" value="YmcC_sf"/>
</dbReference>
<dbReference type="Gene3D" id="2.40.360.10">
    <property type="entry name" value="YmcC-like"/>
    <property type="match status" value="1"/>
</dbReference>
<accession>A0ABU5CZJ7</accession>
<proteinExistence type="predicted"/>
<sequence>MYKKFCLAGAVFFISACSQHRPGILSQTIVQSLSSQDAFIDRAKVDQVPYASMALTVADGPQAFIVLAWDEDNTQKWLTADAKMIATRSGRLIKTLGFSANLLSLESNIQDPLEAPLTIQEGQQWHAQARWEDTGFHAANIISRFHWADSQDFTVLGVTHRYRVLEETVTAETDGTTWQQRYWVDPQSGRIVHSKQILHPHGQKWSLTLLKPYS</sequence>
<keyword evidence="1" id="KW-0449">Lipoprotein</keyword>
<dbReference type="RefSeq" id="WP_320385897.1">
    <property type="nucleotide sequence ID" value="NZ_JARDVI010000002.1"/>
</dbReference>